<dbReference type="KEGG" id="ntg:NSCAC_0483"/>
<dbReference type="AlphaFoldDB" id="A0A7G1Q890"/>
<proteinExistence type="predicted"/>
<reference evidence="1 2" key="1">
    <citation type="submission" date="2020-03" db="EMBL/GenBank/DDBJ databases">
        <authorList>
            <person name="Picone N."/>
        </authorList>
    </citation>
    <scope>NUCLEOTIDE SEQUENCE [LARGE SCALE GENOMIC DNA]</scope>
    <source>
        <strain evidence="1">NSCAC1</strain>
    </source>
</reference>
<accession>A0A7G1Q890</accession>
<evidence type="ECO:0000313" key="2">
    <source>
        <dbReference type="Proteomes" id="UP000516072"/>
    </source>
</evidence>
<organism evidence="1 2">
    <name type="scientific">Candidatus Nitrosacidococcus tergens</name>
    <dbReference type="NCBI Taxonomy" id="553981"/>
    <lineage>
        <taxon>Bacteria</taxon>
        <taxon>Pseudomonadati</taxon>
        <taxon>Pseudomonadota</taxon>
        <taxon>Gammaproteobacteria</taxon>
        <taxon>Chromatiales</taxon>
        <taxon>Chromatiaceae</taxon>
        <taxon>Candidatus Nitrosacidococcus</taxon>
    </lineage>
</organism>
<protein>
    <recommendedName>
        <fullName evidence="3">PD-(D/E)XK endonuclease-like domain-containing protein</fullName>
    </recommendedName>
</protein>
<evidence type="ECO:0008006" key="3">
    <source>
        <dbReference type="Google" id="ProtNLM"/>
    </source>
</evidence>
<dbReference type="EMBL" id="LR778175">
    <property type="protein sequence ID" value="CAB1275069.1"/>
    <property type="molecule type" value="Genomic_DNA"/>
</dbReference>
<dbReference type="Proteomes" id="UP000516072">
    <property type="component" value="Chromosome"/>
</dbReference>
<evidence type="ECO:0000313" key="1">
    <source>
        <dbReference type="EMBL" id="CAB1275069.1"/>
    </source>
</evidence>
<keyword evidence="2" id="KW-1185">Reference proteome</keyword>
<dbReference type="RefSeq" id="WP_197744837.1">
    <property type="nucleotide sequence ID" value="NZ_LR778175.1"/>
</dbReference>
<name>A0A7G1Q890_9GAMM</name>
<sequence>MSLTSLISRPEVIAKIKVLRPKMSRKIPVSFKVNPRSKRYTLIGTAFDYFLRFELQRQVPTSINRLWIAELAANMICRERENGMTVNLDLLQGVDDHLYIPPEEVSQIAGNTVIEAKAAVAKYISTREPTRVDQVNIASHAIRLANLDSIYRAWQLSPHFQEIYQEDIEDLLDLLSIVPFDLLIKSKTILLNPDFGKVSTLVGGADVDLIAGDMLVDFKTTIRDTMLASSLDQILGYYWLADRYRREDMFSFPEIKQIALYFCRYGFLWVQDIAIWKNHPKFTETRDWFFKYIDPNIATMN</sequence>
<gene>
    <name evidence="1" type="ORF">NSCAC_0483</name>
</gene>